<proteinExistence type="predicted"/>
<evidence type="ECO:0000313" key="2">
    <source>
        <dbReference type="EMBL" id="BCM88068.1"/>
    </source>
</evidence>
<reference evidence="2" key="1">
    <citation type="submission" date="2020-11" db="EMBL/GenBank/DDBJ databases">
        <title>Complete genome sequence of a novel pathogenic Methylobacterium strain isolated from rice in Vietnam.</title>
        <authorList>
            <person name="Lai K."/>
            <person name="Okazaki S."/>
            <person name="Higashi K."/>
            <person name="Mori H."/>
            <person name="Toyoda A."/>
            <person name="Kurokawa K."/>
        </authorList>
    </citation>
    <scope>NUCLEOTIDE SEQUENCE</scope>
    <source>
        <strain evidence="2">VL1</strain>
        <plasmid evidence="2">pVL1_5</plasmid>
    </source>
</reference>
<dbReference type="AlphaFoldDB" id="A0A8H9CA87"/>
<keyword evidence="2" id="KW-0614">Plasmid</keyword>
<dbReference type="EMBL" id="AP024150">
    <property type="protein sequence ID" value="BCM88068.1"/>
    <property type="molecule type" value="Genomic_DNA"/>
</dbReference>
<dbReference type="RefSeq" id="WP_207184160.1">
    <property type="nucleotide sequence ID" value="NZ_AP024150.1"/>
</dbReference>
<geneLocation type="plasmid" evidence="2 3">
    <name>pVL1_5</name>
</geneLocation>
<name>A0A8H9CA87_9HYPH</name>
<dbReference type="Proteomes" id="UP000663508">
    <property type="component" value="Plasmid pVL1_5"/>
</dbReference>
<organism evidence="2 3">
    <name type="scientific">Methylobacterium indicum</name>
    <dbReference type="NCBI Taxonomy" id="1775910"/>
    <lineage>
        <taxon>Bacteria</taxon>
        <taxon>Pseudomonadati</taxon>
        <taxon>Pseudomonadota</taxon>
        <taxon>Alphaproteobacteria</taxon>
        <taxon>Hyphomicrobiales</taxon>
        <taxon>Methylobacteriaceae</taxon>
        <taxon>Methylobacterium</taxon>
    </lineage>
</organism>
<evidence type="ECO:0000313" key="3">
    <source>
        <dbReference type="Proteomes" id="UP000663508"/>
    </source>
</evidence>
<feature type="region of interest" description="Disordered" evidence="1">
    <location>
        <begin position="57"/>
        <end position="76"/>
    </location>
</feature>
<protein>
    <submittedName>
        <fullName evidence="2">Uncharacterized protein</fullName>
    </submittedName>
</protein>
<dbReference type="KEGG" id="mind:mvi_65290"/>
<sequence>MPKLPLPPITGEEEARIQAGIAQDPDAPEMTDGQAAQMRPAAEVLPPVLYAALTRAVGPQAPRQRSRDGSSWVCPW</sequence>
<evidence type="ECO:0000256" key="1">
    <source>
        <dbReference type="SAM" id="MobiDB-lite"/>
    </source>
</evidence>
<gene>
    <name evidence="2" type="ORF">mvi_65290</name>
</gene>
<accession>A0A8H9CA87</accession>